<sequence>NGTKQTLTVGLLFTRNSSFVGYRTSAAAALIARDRIITENLLPNINLEFTFDFDDCIETRASGYTVEHILNRNISALIGPCCNLRE</sequence>
<accession>A0AAV5TM67</accession>
<evidence type="ECO:0008006" key="3">
    <source>
        <dbReference type="Google" id="ProtNLM"/>
    </source>
</evidence>
<feature type="non-terminal residue" evidence="1">
    <location>
        <position position="1"/>
    </location>
</feature>
<dbReference type="Gene3D" id="3.40.50.2300">
    <property type="match status" value="1"/>
</dbReference>
<protein>
    <recommendedName>
        <fullName evidence="3">Receptor ligand binding region domain-containing protein</fullName>
    </recommendedName>
</protein>
<keyword evidence="2" id="KW-1185">Reference proteome</keyword>
<dbReference type="Proteomes" id="UP001432027">
    <property type="component" value="Unassembled WGS sequence"/>
</dbReference>
<proteinExistence type="predicted"/>
<dbReference type="EMBL" id="BTSX01000004">
    <property type="protein sequence ID" value="GMS95518.1"/>
    <property type="molecule type" value="Genomic_DNA"/>
</dbReference>
<reference evidence="1" key="1">
    <citation type="submission" date="2023-10" db="EMBL/GenBank/DDBJ databases">
        <title>Genome assembly of Pristionchus species.</title>
        <authorList>
            <person name="Yoshida K."/>
            <person name="Sommer R.J."/>
        </authorList>
    </citation>
    <scope>NUCLEOTIDE SEQUENCE</scope>
    <source>
        <strain evidence="1">RS0144</strain>
    </source>
</reference>
<evidence type="ECO:0000313" key="1">
    <source>
        <dbReference type="EMBL" id="GMS95518.1"/>
    </source>
</evidence>
<comment type="caution">
    <text evidence="1">The sequence shown here is derived from an EMBL/GenBank/DDBJ whole genome shotgun (WGS) entry which is preliminary data.</text>
</comment>
<organism evidence="1 2">
    <name type="scientific">Pristionchus entomophagus</name>
    <dbReference type="NCBI Taxonomy" id="358040"/>
    <lineage>
        <taxon>Eukaryota</taxon>
        <taxon>Metazoa</taxon>
        <taxon>Ecdysozoa</taxon>
        <taxon>Nematoda</taxon>
        <taxon>Chromadorea</taxon>
        <taxon>Rhabditida</taxon>
        <taxon>Rhabditina</taxon>
        <taxon>Diplogasteromorpha</taxon>
        <taxon>Diplogasteroidea</taxon>
        <taxon>Neodiplogasteridae</taxon>
        <taxon>Pristionchus</taxon>
    </lineage>
</organism>
<gene>
    <name evidence="1" type="ORF">PENTCL1PPCAC_17693</name>
</gene>
<dbReference type="InterPro" id="IPR028082">
    <property type="entry name" value="Peripla_BP_I"/>
</dbReference>
<dbReference type="SUPFAM" id="SSF53822">
    <property type="entry name" value="Periplasmic binding protein-like I"/>
    <property type="match status" value="1"/>
</dbReference>
<feature type="non-terminal residue" evidence="1">
    <location>
        <position position="86"/>
    </location>
</feature>
<evidence type="ECO:0000313" key="2">
    <source>
        <dbReference type="Proteomes" id="UP001432027"/>
    </source>
</evidence>
<dbReference type="AlphaFoldDB" id="A0AAV5TM67"/>
<name>A0AAV5TM67_9BILA</name>